<gene>
    <name evidence="1" type="ORF">C8J30_10929</name>
</gene>
<dbReference type="AlphaFoldDB" id="A0A318TYA6"/>
<organism evidence="1 2">
    <name type="scientific">Rhodobacter viridis</name>
    <dbReference type="NCBI Taxonomy" id="1054202"/>
    <lineage>
        <taxon>Bacteria</taxon>
        <taxon>Pseudomonadati</taxon>
        <taxon>Pseudomonadota</taxon>
        <taxon>Alphaproteobacteria</taxon>
        <taxon>Rhodobacterales</taxon>
        <taxon>Rhodobacter group</taxon>
        <taxon>Rhodobacter</taxon>
    </lineage>
</organism>
<accession>A0A318TYA6</accession>
<sequence length="105" mass="11376">MAEAIAEALRARCPVTAGGPKALSEPLVAPALRSFSASPDMDRARDTHRADHLPAPLHLPINLSNCHSETNRGPFPTRQSSIALRSFVPRFTSIQSREAVPPTIR</sequence>
<dbReference type="EMBL" id="QJTK01000009">
    <property type="protein sequence ID" value="PYF09283.1"/>
    <property type="molecule type" value="Genomic_DNA"/>
</dbReference>
<reference evidence="1 2" key="1">
    <citation type="submission" date="2018-06" db="EMBL/GenBank/DDBJ databases">
        <title>Genomic Encyclopedia of Type Strains, Phase III (KMG-III): the genomes of soil and plant-associated and newly described type strains.</title>
        <authorList>
            <person name="Whitman W."/>
        </authorList>
    </citation>
    <scope>NUCLEOTIDE SEQUENCE [LARGE SCALE GENOMIC DNA]</scope>
    <source>
        <strain evidence="1 2">JA737</strain>
    </source>
</reference>
<dbReference type="Proteomes" id="UP000247727">
    <property type="component" value="Unassembled WGS sequence"/>
</dbReference>
<proteinExistence type="predicted"/>
<evidence type="ECO:0000313" key="1">
    <source>
        <dbReference type="EMBL" id="PYF09283.1"/>
    </source>
</evidence>
<comment type="caution">
    <text evidence="1">The sequence shown here is derived from an EMBL/GenBank/DDBJ whole genome shotgun (WGS) entry which is preliminary data.</text>
</comment>
<keyword evidence="2" id="KW-1185">Reference proteome</keyword>
<evidence type="ECO:0000313" key="2">
    <source>
        <dbReference type="Proteomes" id="UP000247727"/>
    </source>
</evidence>
<name>A0A318TYA6_9RHOB</name>
<protein>
    <submittedName>
        <fullName evidence="1">Uncharacterized protein</fullName>
    </submittedName>
</protein>